<sequence length="431" mass="48449">MLLLQVGQKNHKREQLCWCLEDKVSDFYTVLFDSNKEIAFTAVVSKMVKRFGFQEPPETTQIQFQTITQQKDESLGDWEDRVLSAATQSFRDLSEGYMTKQAVMKFCQGCNDPEAGQHACGFKQSSVENAIDKIKWFQHSRKAVQAHIAQGKTGEPLIQVKTSELTNSSETPSVHGRIETTEHAADAKPDVLTAEIRQSNRSSGASPSRDYRADNTSPRCGQGRRGDYNDRRGNQGTLQERLSSVTERQTSKQKTQPTPKSVTMNVLEETVAEGLTNWFTVVGTIETAQLLRVKEQVQDKLVTAFIDTGSEVTIMQDKVFDSLQEKPYVIWETLMHGAGRDMQMTCRIANPTLFRIDDLLFSHQLYILYIAQIDCEMLLGHDFLARNNVILNIGQGYMSINDKTIKLVLGGEKPTATPTVNRITIPTSIVI</sequence>
<evidence type="ECO:0000256" key="1">
    <source>
        <dbReference type="SAM" id="MobiDB-lite"/>
    </source>
</evidence>
<keyword evidence="3" id="KW-1185">Reference proteome</keyword>
<accession>A0A6J8AIQ8</accession>
<gene>
    <name evidence="2" type="ORF">MCOR_7964</name>
</gene>
<dbReference type="EMBL" id="CACVKT020001475">
    <property type="protein sequence ID" value="CAC5368410.1"/>
    <property type="molecule type" value="Genomic_DNA"/>
</dbReference>
<dbReference type="Proteomes" id="UP000507470">
    <property type="component" value="Unassembled WGS sequence"/>
</dbReference>
<evidence type="ECO:0000313" key="3">
    <source>
        <dbReference type="Proteomes" id="UP000507470"/>
    </source>
</evidence>
<dbReference type="InterPro" id="IPR021109">
    <property type="entry name" value="Peptidase_aspartic_dom_sf"/>
</dbReference>
<proteinExistence type="predicted"/>
<feature type="compositionally biased region" description="Polar residues" evidence="1">
    <location>
        <begin position="196"/>
        <end position="206"/>
    </location>
</feature>
<reference evidence="2 3" key="1">
    <citation type="submission" date="2020-06" db="EMBL/GenBank/DDBJ databases">
        <authorList>
            <person name="Li R."/>
            <person name="Bekaert M."/>
        </authorList>
    </citation>
    <scope>NUCLEOTIDE SEQUENCE [LARGE SCALE GENOMIC DNA]</scope>
    <source>
        <strain evidence="3">wild</strain>
    </source>
</reference>
<name>A0A6J8AIQ8_MYTCO</name>
<evidence type="ECO:0000313" key="2">
    <source>
        <dbReference type="EMBL" id="CAC5368410.1"/>
    </source>
</evidence>
<dbReference type="AlphaFoldDB" id="A0A6J8AIQ8"/>
<feature type="compositionally biased region" description="Polar residues" evidence="1">
    <location>
        <begin position="162"/>
        <end position="172"/>
    </location>
</feature>
<dbReference type="SUPFAM" id="SSF50630">
    <property type="entry name" value="Acid proteases"/>
    <property type="match status" value="1"/>
</dbReference>
<feature type="compositionally biased region" description="Basic and acidic residues" evidence="1">
    <location>
        <begin position="224"/>
        <end position="233"/>
    </location>
</feature>
<feature type="compositionally biased region" description="Basic and acidic residues" evidence="1">
    <location>
        <begin position="176"/>
        <end position="189"/>
    </location>
</feature>
<feature type="region of interest" description="Disordered" evidence="1">
    <location>
        <begin position="162"/>
        <end position="262"/>
    </location>
</feature>
<protein>
    <submittedName>
        <fullName evidence="2">Uncharacterized protein</fullName>
    </submittedName>
</protein>
<feature type="compositionally biased region" description="Polar residues" evidence="1">
    <location>
        <begin position="237"/>
        <end position="262"/>
    </location>
</feature>
<organism evidence="2 3">
    <name type="scientific">Mytilus coruscus</name>
    <name type="common">Sea mussel</name>
    <dbReference type="NCBI Taxonomy" id="42192"/>
    <lineage>
        <taxon>Eukaryota</taxon>
        <taxon>Metazoa</taxon>
        <taxon>Spiralia</taxon>
        <taxon>Lophotrochozoa</taxon>
        <taxon>Mollusca</taxon>
        <taxon>Bivalvia</taxon>
        <taxon>Autobranchia</taxon>
        <taxon>Pteriomorphia</taxon>
        <taxon>Mytilida</taxon>
        <taxon>Mytiloidea</taxon>
        <taxon>Mytilidae</taxon>
        <taxon>Mytilinae</taxon>
        <taxon>Mytilus</taxon>
    </lineage>
</organism>
<dbReference type="OrthoDB" id="6160297at2759"/>
<dbReference type="Gene3D" id="2.40.70.10">
    <property type="entry name" value="Acid Proteases"/>
    <property type="match status" value="1"/>
</dbReference>
<dbReference type="CDD" id="cd00303">
    <property type="entry name" value="retropepsin_like"/>
    <property type="match status" value="1"/>
</dbReference>